<name>Q3LRU3_TRICO</name>
<keyword evidence="1" id="KW-0527">Neuropeptide</keyword>
<organism evidence="1">
    <name type="scientific">Trichostrongylus colubriformis</name>
    <name type="common">Black scour worm</name>
    <dbReference type="NCBI Taxonomy" id="6319"/>
    <lineage>
        <taxon>Eukaryota</taxon>
        <taxon>Metazoa</taxon>
        <taxon>Ecdysozoa</taxon>
        <taxon>Nematoda</taxon>
        <taxon>Chromadorea</taxon>
        <taxon>Rhabditida</taxon>
        <taxon>Rhabditina</taxon>
        <taxon>Rhabditomorpha</taxon>
        <taxon>Strongyloidea</taxon>
        <taxon>Trichostrongylidae</taxon>
        <taxon>Trichostrongylus</taxon>
    </lineage>
</organism>
<accession>Q3LRU3</accession>
<dbReference type="AlphaFoldDB" id="Q3LRU3"/>
<sequence>MGFSCSFSALLSVKAVGTQSVEERHTLESKKFAWEKELVRGSSELGRLQCRRHSTPISVPIAIELKRHLREIWFQFGKRDGYRPLQFGKRDYRPLQFGKRSPLLSAYLVPAL</sequence>
<reference evidence="1" key="1">
    <citation type="journal article" date="2006" name="Int. J. Parasitol.">
        <title>Gene expression and pharmacology of nematode NLP-12 neuropeptides.</title>
        <authorList>
            <person name="McVeigh P."/>
            <person name="Leech S."/>
            <person name="Marks N.J."/>
            <person name="Geary T.G."/>
            <person name="Maule A.G."/>
        </authorList>
    </citation>
    <scope>NUCLEOTIDE SEQUENCE</scope>
</reference>
<dbReference type="GO" id="GO:0007218">
    <property type="term" value="P:neuropeptide signaling pathway"/>
    <property type="evidence" value="ECO:0007669"/>
    <property type="project" value="UniProtKB-KW"/>
</dbReference>
<proteinExistence type="evidence at transcript level"/>
<dbReference type="EMBL" id="DQ186899">
    <property type="protein sequence ID" value="ABA29206.1"/>
    <property type="molecule type" value="mRNA"/>
</dbReference>
<protein>
    <submittedName>
        <fullName evidence="1">Neuropeptide-like protein 12</fullName>
    </submittedName>
</protein>
<evidence type="ECO:0000313" key="1">
    <source>
        <dbReference type="EMBL" id="ABA29206.1"/>
    </source>
</evidence>